<keyword evidence="2" id="KW-1003">Cell membrane</keyword>
<sequence length="403" mass="39847">MTGGVSAAQAQLTTAGPISRQRAALAVAALATALFACTTVESLPVGLLPQIAHGLGVSLPSVGLLVTGYSLVVAVTAVPLTALTRRVPRRLLLAVLLGSYSAGTVLCAVAPGYRSLLVARVLIALTHAVIWSVVAATAAGMFPAQVRAKVVAALFSGSSLAQVAGVPAGTWLGQQAGWRVPFAAMGALCLAAGAVVVALLPTAPVEANPAARAPEPSRVRFALLVTAVALVVAGFFTFYTYVSVFLTRVTGTAPETVGAVLAVGGVAGLIGTSASGTLADRDARATMTLSVGLVATALVLLAVAGSHAPAAVTGVAVLGFAVSAMITALTSRVLRIAPGHVDVASATGSAAFNVGIALGSLLGGRLLDARGPHSTALVGGCLAAVGLAVLLAEEPLNGRVTRE</sequence>
<dbReference type="Proteomes" id="UP000778578">
    <property type="component" value="Unassembled WGS sequence"/>
</dbReference>
<name>A0ABS7Q253_9ACTN</name>
<feature type="transmembrane region" description="Helical" evidence="6">
    <location>
        <begin position="341"/>
        <end position="362"/>
    </location>
</feature>
<dbReference type="InterPro" id="IPR020846">
    <property type="entry name" value="MFS_dom"/>
</dbReference>
<comment type="subcellular location">
    <subcellularLocation>
        <location evidence="1">Cell membrane</location>
        <topology evidence="1">Multi-pass membrane protein</topology>
    </subcellularLocation>
</comment>
<dbReference type="SUPFAM" id="SSF103473">
    <property type="entry name" value="MFS general substrate transporter"/>
    <property type="match status" value="1"/>
</dbReference>
<dbReference type="InterPro" id="IPR011701">
    <property type="entry name" value="MFS"/>
</dbReference>
<feature type="transmembrane region" description="Helical" evidence="6">
    <location>
        <begin position="91"/>
        <end position="111"/>
    </location>
</feature>
<evidence type="ECO:0000259" key="7">
    <source>
        <dbReference type="PROSITE" id="PS50850"/>
    </source>
</evidence>
<feature type="transmembrane region" description="Helical" evidence="6">
    <location>
        <begin position="221"/>
        <end position="244"/>
    </location>
</feature>
<feature type="transmembrane region" description="Helical" evidence="6">
    <location>
        <begin position="117"/>
        <end position="138"/>
    </location>
</feature>
<feature type="transmembrane region" description="Helical" evidence="6">
    <location>
        <begin position="256"/>
        <end position="278"/>
    </location>
</feature>
<evidence type="ECO:0000256" key="4">
    <source>
        <dbReference type="ARBA" id="ARBA00022989"/>
    </source>
</evidence>
<dbReference type="EMBL" id="JAINZZ010000005">
    <property type="protein sequence ID" value="MBY8877224.1"/>
    <property type="molecule type" value="Genomic_DNA"/>
</dbReference>
<feature type="transmembrane region" description="Helical" evidence="6">
    <location>
        <begin position="178"/>
        <end position="200"/>
    </location>
</feature>
<comment type="caution">
    <text evidence="8">The sequence shown here is derived from an EMBL/GenBank/DDBJ whole genome shotgun (WGS) entry which is preliminary data.</text>
</comment>
<accession>A0ABS7Q253</accession>
<organism evidence="8 9">
    <name type="scientific">Actinacidiphila acidipaludis</name>
    <dbReference type="NCBI Taxonomy" id="2873382"/>
    <lineage>
        <taxon>Bacteria</taxon>
        <taxon>Bacillati</taxon>
        <taxon>Actinomycetota</taxon>
        <taxon>Actinomycetes</taxon>
        <taxon>Kitasatosporales</taxon>
        <taxon>Streptomycetaceae</taxon>
        <taxon>Actinacidiphila</taxon>
    </lineage>
</organism>
<keyword evidence="4 6" id="KW-1133">Transmembrane helix</keyword>
<dbReference type="PROSITE" id="PS50850">
    <property type="entry name" value="MFS"/>
    <property type="match status" value="1"/>
</dbReference>
<protein>
    <submittedName>
        <fullName evidence="8">MFS transporter</fullName>
    </submittedName>
</protein>
<feature type="transmembrane region" description="Helical" evidence="6">
    <location>
        <begin position="63"/>
        <end position="84"/>
    </location>
</feature>
<feature type="transmembrane region" description="Helical" evidence="6">
    <location>
        <begin position="374"/>
        <end position="392"/>
    </location>
</feature>
<gene>
    <name evidence="8" type="ORF">K7862_06150</name>
</gene>
<keyword evidence="3 6" id="KW-0812">Transmembrane</keyword>
<proteinExistence type="predicted"/>
<reference evidence="8 9" key="1">
    <citation type="submission" date="2021-08" db="EMBL/GenBank/DDBJ databases">
        <title>WGS of actinomycetes from Thailand.</title>
        <authorList>
            <person name="Thawai C."/>
        </authorList>
    </citation>
    <scope>NUCLEOTIDE SEQUENCE [LARGE SCALE GENOMIC DNA]</scope>
    <source>
        <strain evidence="8 9">PLK6-54</strain>
    </source>
</reference>
<dbReference type="RefSeq" id="WP_222961388.1">
    <property type="nucleotide sequence ID" value="NZ_JAINZZ010000005.1"/>
</dbReference>
<evidence type="ECO:0000256" key="5">
    <source>
        <dbReference type="ARBA" id="ARBA00023136"/>
    </source>
</evidence>
<evidence type="ECO:0000256" key="1">
    <source>
        <dbReference type="ARBA" id="ARBA00004651"/>
    </source>
</evidence>
<feature type="transmembrane region" description="Helical" evidence="6">
    <location>
        <begin position="310"/>
        <end position="329"/>
    </location>
</feature>
<feature type="transmembrane region" description="Helical" evidence="6">
    <location>
        <begin position="23"/>
        <end position="43"/>
    </location>
</feature>
<dbReference type="CDD" id="cd17324">
    <property type="entry name" value="MFS_NepI_like"/>
    <property type="match status" value="1"/>
</dbReference>
<dbReference type="InterPro" id="IPR050189">
    <property type="entry name" value="MFS_Efflux_Transporters"/>
</dbReference>
<feature type="transmembrane region" description="Helical" evidence="6">
    <location>
        <begin position="150"/>
        <end position="172"/>
    </location>
</feature>
<evidence type="ECO:0000256" key="3">
    <source>
        <dbReference type="ARBA" id="ARBA00022692"/>
    </source>
</evidence>
<evidence type="ECO:0000256" key="2">
    <source>
        <dbReference type="ARBA" id="ARBA00022475"/>
    </source>
</evidence>
<dbReference type="Gene3D" id="1.20.1250.20">
    <property type="entry name" value="MFS general substrate transporter like domains"/>
    <property type="match status" value="1"/>
</dbReference>
<dbReference type="Pfam" id="PF07690">
    <property type="entry name" value="MFS_1"/>
    <property type="match status" value="1"/>
</dbReference>
<keyword evidence="9" id="KW-1185">Reference proteome</keyword>
<evidence type="ECO:0000313" key="8">
    <source>
        <dbReference type="EMBL" id="MBY8877224.1"/>
    </source>
</evidence>
<evidence type="ECO:0000313" key="9">
    <source>
        <dbReference type="Proteomes" id="UP000778578"/>
    </source>
</evidence>
<dbReference type="PANTHER" id="PTHR43124:SF3">
    <property type="entry name" value="CHLORAMPHENICOL EFFLUX PUMP RV0191"/>
    <property type="match status" value="1"/>
</dbReference>
<evidence type="ECO:0000256" key="6">
    <source>
        <dbReference type="SAM" id="Phobius"/>
    </source>
</evidence>
<keyword evidence="5 6" id="KW-0472">Membrane</keyword>
<feature type="domain" description="Major facilitator superfamily (MFS) profile" evidence="7">
    <location>
        <begin position="24"/>
        <end position="398"/>
    </location>
</feature>
<dbReference type="PANTHER" id="PTHR43124">
    <property type="entry name" value="PURINE EFFLUX PUMP PBUE"/>
    <property type="match status" value="1"/>
</dbReference>
<dbReference type="InterPro" id="IPR036259">
    <property type="entry name" value="MFS_trans_sf"/>
</dbReference>
<feature type="transmembrane region" description="Helical" evidence="6">
    <location>
        <begin position="285"/>
        <end position="304"/>
    </location>
</feature>